<comment type="caution">
    <text evidence="1">The sequence shown here is derived from an EMBL/GenBank/DDBJ whole genome shotgun (WGS) entry which is preliminary data.</text>
</comment>
<dbReference type="AlphaFoldDB" id="A0A318EDU5"/>
<keyword evidence="2" id="KW-1185">Reference proteome</keyword>
<evidence type="ECO:0000313" key="2">
    <source>
        <dbReference type="Proteomes" id="UP000248330"/>
    </source>
</evidence>
<dbReference type="SUPFAM" id="SSF46689">
    <property type="entry name" value="Homeodomain-like"/>
    <property type="match status" value="1"/>
</dbReference>
<organism evidence="1 2">
    <name type="scientific">Sinimarinibacterium flocculans</name>
    <dbReference type="NCBI Taxonomy" id="985250"/>
    <lineage>
        <taxon>Bacteria</taxon>
        <taxon>Pseudomonadati</taxon>
        <taxon>Pseudomonadota</taxon>
        <taxon>Gammaproteobacteria</taxon>
        <taxon>Nevskiales</taxon>
        <taxon>Nevskiaceae</taxon>
        <taxon>Sinimarinibacterium</taxon>
    </lineage>
</organism>
<accession>A0A318EDU5</accession>
<reference evidence="1 2" key="1">
    <citation type="submission" date="2018-04" db="EMBL/GenBank/DDBJ databases">
        <title>Genomic Encyclopedia of Type Strains, Phase IV (KMG-IV): sequencing the most valuable type-strain genomes for metagenomic binning, comparative biology and taxonomic classification.</title>
        <authorList>
            <person name="Goeker M."/>
        </authorList>
    </citation>
    <scope>NUCLEOTIDE SEQUENCE [LARGE SCALE GENOMIC DNA]</scope>
    <source>
        <strain evidence="1 2">DSM 104150</strain>
    </source>
</reference>
<gene>
    <name evidence="1" type="ORF">C8D93_102530</name>
</gene>
<dbReference type="RefSeq" id="WP_146216530.1">
    <property type="nucleotide sequence ID" value="NZ_CAWNXA010000002.1"/>
</dbReference>
<name>A0A318EDU5_9GAMM</name>
<dbReference type="Gene3D" id="1.10.357.10">
    <property type="entry name" value="Tetracycline Repressor, domain 2"/>
    <property type="match status" value="1"/>
</dbReference>
<evidence type="ECO:0008006" key="3">
    <source>
        <dbReference type="Google" id="ProtNLM"/>
    </source>
</evidence>
<dbReference type="Proteomes" id="UP000248330">
    <property type="component" value="Unassembled WGS sequence"/>
</dbReference>
<dbReference type="InterPro" id="IPR009057">
    <property type="entry name" value="Homeodomain-like_sf"/>
</dbReference>
<sequence>MMAHIDPRTALIAAAAPLARERRLATLTTDEICQRAGVDAGVFTSIFGDLTGYLVAVQQVFMDRLRDRIVAVTAGVPPGMRRIQLATESYLSGCLDERPLRGWLLEARMRPPVLTGLRRQNRTYYMILGAELERLGWPDGAAAARLYLAMINAASIVEHRSGVQPALRAALWHFLEHGA</sequence>
<protein>
    <recommendedName>
        <fullName evidence="3">TetR family transcriptional regulator</fullName>
    </recommendedName>
</protein>
<dbReference type="EMBL" id="QICN01000002">
    <property type="protein sequence ID" value="PXV70671.1"/>
    <property type="molecule type" value="Genomic_DNA"/>
</dbReference>
<proteinExistence type="predicted"/>
<evidence type="ECO:0000313" key="1">
    <source>
        <dbReference type="EMBL" id="PXV70671.1"/>
    </source>
</evidence>
<dbReference type="OrthoDB" id="7063604at2"/>